<evidence type="ECO:0000313" key="3">
    <source>
        <dbReference type="EMBL" id="PWS29815.1"/>
    </source>
</evidence>
<feature type="compositionally biased region" description="Basic and acidic residues" evidence="1">
    <location>
        <begin position="85"/>
        <end position="102"/>
    </location>
</feature>
<accession>A0A317ETP3</accession>
<dbReference type="EMBL" id="QGNY01000010">
    <property type="protein sequence ID" value="PWS29815.1"/>
    <property type="molecule type" value="Genomic_DNA"/>
</dbReference>
<feature type="chain" id="PRO_5016456372" evidence="2">
    <location>
        <begin position="19"/>
        <end position="115"/>
    </location>
</feature>
<feature type="signal peptide" evidence="2">
    <location>
        <begin position="1"/>
        <end position="18"/>
    </location>
</feature>
<dbReference type="Proteomes" id="UP000245391">
    <property type="component" value="Unassembled WGS sequence"/>
</dbReference>
<feature type="compositionally biased region" description="Polar residues" evidence="1">
    <location>
        <begin position="70"/>
        <end position="79"/>
    </location>
</feature>
<sequence length="115" mass="12867">MKKLFFLLMLAVVGIANAKAQKSTIGTLFPNKTTEELKLQKPKVQAVSKDVSTPTKQRLFQNYTPAVQKTRINATQKGAQANEKMASDTEKKEEKKEAKSEVKMPPMQQETGNKQ</sequence>
<evidence type="ECO:0000256" key="2">
    <source>
        <dbReference type="SAM" id="SignalP"/>
    </source>
</evidence>
<keyword evidence="4" id="KW-1185">Reference proteome</keyword>
<evidence type="ECO:0000256" key="1">
    <source>
        <dbReference type="SAM" id="MobiDB-lite"/>
    </source>
</evidence>
<reference evidence="4" key="1">
    <citation type="submission" date="2018-05" db="EMBL/GenBank/DDBJ databases">
        <title>Pedobacter paludis sp. nov., isolated from wetland soil.</title>
        <authorList>
            <person name="Zhang Y."/>
        </authorList>
    </citation>
    <scope>NUCLEOTIDE SEQUENCE [LARGE SCALE GENOMIC DNA]</scope>
    <source>
        <strain evidence="4">R-8</strain>
    </source>
</reference>
<dbReference type="RefSeq" id="WP_109932697.1">
    <property type="nucleotide sequence ID" value="NZ_QGNY01000010.1"/>
</dbReference>
<comment type="caution">
    <text evidence="3">The sequence shown here is derived from an EMBL/GenBank/DDBJ whole genome shotgun (WGS) entry which is preliminary data.</text>
</comment>
<protein>
    <submittedName>
        <fullName evidence="3">Uncharacterized protein</fullName>
    </submittedName>
</protein>
<proteinExistence type="predicted"/>
<feature type="region of interest" description="Disordered" evidence="1">
    <location>
        <begin position="70"/>
        <end position="115"/>
    </location>
</feature>
<organism evidence="3 4">
    <name type="scientific">Pedobacter paludis</name>
    <dbReference type="NCBI Taxonomy" id="2203212"/>
    <lineage>
        <taxon>Bacteria</taxon>
        <taxon>Pseudomonadati</taxon>
        <taxon>Bacteroidota</taxon>
        <taxon>Sphingobacteriia</taxon>
        <taxon>Sphingobacteriales</taxon>
        <taxon>Sphingobacteriaceae</taxon>
        <taxon>Pedobacter</taxon>
    </lineage>
</organism>
<evidence type="ECO:0000313" key="4">
    <source>
        <dbReference type="Proteomes" id="UP000245391"/>
    </source>
</evidence>
<name>A0A317ETP3_9SPHI</name>
<keyword evidence="2" id="KW-0732">Signal</keyword>
<dbReference type="AlphaFoldDB" id="A0A317ETP3"/>
<gene>
    <name evidence="3" type="ORF">DF947_20985</name>
</gene>
<dbReference type="OrthoDB" id="770421at2"/>